<sequence>MLCWPLYAEHMFNKVLMTLDMGVGVEMEGYMGGFIKAEEVEAKVRFVMEESEQRRELRTRVAARKQEAKAALEGSGT</sequence>
<protein>
    <submittedName>
        <fullName evidence="1">Uncharacterized protein</fullName>
    </submittedName>
</protein>
<dbReference type="GO" id="GO:0035251">
    <property type="term" value="F:UDP-glucosyltransferase activity"/>
    <property type="evidence" value="ECO:0007669"/>
    <property type="project" value="InterPro"/>
</dbReference>
<dbReference type="Proteomes" id="UP001054889">
    <property type="component" value="Unassembled WGS sequence"/>
</dbReference>
<dbReference type="AlphaFoldDB" id="A0AAV5CPD6"/>
<dbReference type="InterPro" id="IPR050481">
    <property type="entry name" value="UDP-glycosyltransf_plant"/>
</dbReference>
<organism evidence="1 2">
    <name type="scientific">Eleusine coracana subsp. coracana</name>
    <dbReference type="NCBI Taxonomy" id="191504"/>
    <lineage>
        <taxon>Eukaryota</taxon>
        <taxon>Viridiplantae</taxon>
        <taxon>Streptophyta</taxon>
        <taxon>Embryophyta</taxon>
        <taxon>Tracheophyta</taxon>
        <taxon>Spermatophyta</taxon>
        <taxon>Magnoliopsida</taxon>
        <taxon>Liliopsida</taxon>
        <taxon>Poales</taxon>
        <taxon>Poaceae</taxon>
        <taxon>PACMAD clade</taxon>
        <taxon>Chloridoideae</taxon>
        <taxon>Cynodonteae</taxon>
        <taxon>Eleusininae</taxon>
        <taxon>Eleusine</taxon>
    </lineage>
</organism>
<name>A0AAV5CPD6_ELECO</name>
<proteinExistence type="predicted"/>
<keyword evidence="2" id="KW-1185">Reference proteome</keyword>
<dbReference type="Gene3D" id="3.40.50.2000">
    <property type="entry name" value="Glycogen Phosphorylase B"/>
    <property type="match status" value="1"/>
</dbReference>
<evidence type="ECO:0000313" key="1">
    <source>
        <dbReference type="EMBL" id="GJM99741.1"/>
    </source>
</evidence>
<dbReference type="PANTHER" id="PTHR48048:SF90">
    <property type="entry name" value="GLYCOSYLTRANSFERASE"/>
    <property type="match status" value="1"/>
</dbReference>
<dbReference type="EMBL" id="BQKI01000008">
    <property type="protein sequence ID" value="GJM99741.1"/>
    <property type="molecule type" value="Genomic_DNA"/>
</dbReference>
<dbReference type="PANTHER" id="PTHR48048">
    <property type="entry name" value="GLYCOSYLTRANSFERASE"/>
    <property type="match status" value="1"/>
</dbReference>
<dbReference type="SUPFAM" id="SSF53756">
    <property type="entry name" value="UDP-Glycosyltransferase/glycogen phosphorylase"/>
    <property type="match status" value="1"/>
</dbReference>
<evidence type="ECO:0000313" key="2">
    <source>
        <dbReference type="Proteomes" id="UP001054889"/>
    </source>
</evidence>
<accession>A0AAV5CPD6</accession>
<comment type="caution">
    <text evidence="1">The sequence shown here is derived from an EMBL/GenBank/DDBJ whole genome shotgun (WGS) entry which is preliminary data.</text>
</comment>
<reference evidence="1" key="2">
    <citation type="submission" date="2021-12" db="EMBL/GenBank/DDBJ databases">
        <title>Resequencing data analysis of finger millet.</title>
        <authorList>
            <person name="Hatakeyama M."/>
            <person name="Aluri S."/>
            <person name="Balachadran M.T."/>
            <person name="Sivarajan S.R."/>
            <person name="Poveda L."/>
            <person name="Shimizu-Inatsugi R."/>
            <person name="Schlapbach R."/>
            <person name="Sreeman S.M."/>
            <person name="Shimizu K.K."/>
        </authorList>
    </citation>
    <scope>NUCLEOTIDE SEQUENCE</scope>
</reference>
<reference evidence="1" key="1">
    <citation type="journal article" date="2018" name="DNA Res.">
        <title>Multiple hybrid de novo genome assembly of finger millet, an orphan allotetraploid crop.</title>
        <authorList>
            <person name="Hatakeyama M."/>
            <person name="Aluri S."/>
            <person name="Balachadran M.T."/>
            <person name="Sivarajan S.R."/>
            <person name="Patrignani A."/>
            <person name="Gruter S."/>
            <person name="Poveda L."/>
            <person name="Shimizu-Inatsugi R."/>
            <person name="Baeten J."/>
            <person name="Francoijs K.J."/>
            <person name="Nataraja K.N."/>
            <person name="Reddy Y.A.N."/>
            <person name="Phadnis S."/>
            <person name="Ravikumar R.L."/>
            <person name="Schlapbach R."/>
            <person name="Sreeman S.M."/>
            <person name="Shimizu K.K."/>
        </authorList>
    </citation>
    <scope>NUCLEOTIDE SEQUENCE</scope>
</reference>
<gene>
    <name evidence="1" type="primary">ga16870</name>
    <name evidence="1" type="ORF">PR202_ga16870</name>
</gene>